<comment type="caution">
    <text evidence="9">The sequence shown here is derived from an EMBL/GenBank/DDBJ whole genome shotgun (WGS) entry which is preliminary data.</text>
</comment>
<feature type="chain" id="PRO_5047542264" description="glycerophosphodiester phosphodiesterase" evidence="7">
    <location>
        <begin position="23"/>
        <end position="339"/>
    </location>
</feature>
<dbReference type="EMBL" id="JAOTJD010000031">
    <property type="protein sequence ID" value="MFD3265351.1"/>
    <property type="molecule type" value="Genomic_DNA"/>
</dbReference>
<dbReference type="EC" id="3.1.4.46" evidence="2"/>
<dbReference type="PROSITE" id="PS51704">
    <property type="entry name" value="GP_PDE"/>
    <property type="match status" value="1"/>
</dbReference>
<gene>
    <name evidence="9" type="ORF">OCL97_15440</name>
</gene>
<evidence type="ECO:0000313" key="10">
    <source>
        <dbReference type="Proteomes" id="UP001598130"/>
    </source>
</evidence>
<organism evidence="9 10">
    <name type="scientific">Phenylobacterium ferrooxidans</name>
    <dbReference type="NCBI Taxonomy" id="2982689"/>
    <lineage>
        <taxon>Bacteria</taxon>
        <taxon>Pseudomonadati</taxon>
        <taxon>Pseudomonadota</taxon>
        <taxon>Alphaproteobacteria</taxon>
        <taxon>Caulobacterales</taxon>
        <taxon>Caulobacteraceae</taxon>
        <taxon>Phenylobacterium</taxon>
    </lineage>
</organism>
<evidence type="ECO:0000256" key="4">
    <source>
        <dbReference type="ARBA" id="ARBA00022798"/>
    </source>
</evidence>
<dbReference type="CDD" id="cd08602">
    <property type="entry name" value="GDPD_ScGlpQ1_like"/>
    <property type="match status" value="1"/>
</dbReference>
<evidence type="ECO:0000256" key="2">
    <source>
        <dbReference type="ARBA" id="ARBA00012247"/>
    </source>
</evidence>
<dbReference type="InterPro" id="IPR030395">
    <property type="entry name" value="GP_PDE_dom"/>
</dbReference>
<evidence type="ECO:0000256" key="7">
    <source>
        <dbReference type="SAM" id="SignalP"/>
    </source>
</evidence>
<protein>
    <recommendedName>
        <fullName evidence="2">glycerophosphodiester phosphodiesterase</fullName>
        <ecNumber evidence="2">3.1.4.46</ecNumber>
    </recommendedName>
</protein>
<proteinExistence type="inferred from homology"/>
<feature type="domain" description="GP-PDE" evidence="8">
    <location>
        <begin position="28"/>
        <end position="338"/>
    </location>
</feature>
<evidence type="ECO:0000313" key="9">
    <source>
        <dbReference type="EMBL" id="MFD3265351.1"/>
    </source>
</evidence>
<evidence type="ECO:0000256" key="1">
    <source>
        <dbReference type="ARBA" id="ARBA00007277"/>
    </source>
</evidence>
<keyword evidence="3 7" id="KW-0732">Signal</keyword>
<reference evidence="9 10" key="1">
    <citation type="submission" date="2022-09" db="EMBL/GenBank/DDBJ databases">
        <title>New species of Phenylobacterium.</title>
        <authorList>
            <person name="Mieszkin S."/>
        </authorList>
    </citation>
    <scope>NUCLEOTIDE SEQUENCE [LARGE SCALE GENOMIC DNA]</scope>
    <source>
        <strain evidence="9 10">HK31-G</strain>
    </source>
</reference>
<keyword evidence="10" id="KW-1185">Reference proteome</keyword>
<evidence type="ECO:0000259" key="8">
    <source>
        <dbReference type="PROSITE" id="PS51704"/>
    </source>
</evidence>
<dbReference type="PANTHER" id="PTHR43620:SF7">
    <property type="entry name" value="GLYCEROPHOSPHODIESTER PHOSPHODIESTERASE GDPD5-RELATED"/>
    <property type="match status" value="1"/>
</dbReference>
<dbReference type="InterPro" id="IPR017946">
    <property type="entry name" value="PLC-like_Pdiesterase_TIM-brl"/>
</dbReference>
<name>A0ABW6CUD4_9CAUL</name>
<dbReference type="Proteomes" id="UP001598130">
    <property type="component" value="Unassembled WGS sequence"/>
</dbReference>
<keyword evidence="4" id="KW-0319">Glycerol metabolism</keyword>
<dbReference type="SUPFAM" id="SSF51695">
    <property type="entry name" value="PLC-like phosphodiesterases"/>
    <property type="match status" value="1"/>
</dbReference>
<accession>A0ABW6CUD4</accession>
<dbReference type="RefSeq" id="WP_377370793.1">
    <property type="nucleotide sequence ID" value="NZ_JAOTJD010000031.1"/>
</dbReference>
<keyword evidence="5" id="KW-0378">Hydrolase</keyword>
<comment type="similarity">
    <text evidence="1">Belongs to the glycerophosphoryl diester phosphodiesterase family.</text>
</comment>
<feature type="signal peptide" evidence="7">
    <location>
        <begin position="1"/>
        <end position="22"/>
    </location>
</feature>
<dbReference type="PANTHER" id="PTHR43620">
    <property type="entry name" value="GLYCEROPHOSPHORYL DIESTER PHOSPHODIESTERASE"/>
    <property type="match status" value="1"/>
</dbReference>
<comment type="catalytic activity">
    <reaction evidence="6">
        <text>a sn-glycero-3-phosphodiester + H2O = an alcohol + sn-glycerol 3-phosphate + H(+)</text>
        <dbReference type="Rhea" id="RHEA:12969"/>
        <dbReference type="ChEBI" id="CHEBI:15377"/>
        <dbReference type="ChEBI" id="CHEBI:15378"/>
        <dbReference type="ChEBI" id="CHEBI:30879"/>
        <dbReference type="ChEBI" id="CHEBI:57597"/>
        <dbReference type="ChEBI" id="CHEBI:83408"/>
        <dbReference type="EC" id="3.1.4.46"/>
    </reaction>
</comment>
<evidence type="ECO:0000256" key="3">
    <source>
        <dbReference type="ARBA" id="ARBA00022729"/>
    </source>
</evidence>
<evidence type="ECO:0000256" key="6">
    <source>
        <dbReference type="ARBA" id="ARBA00047512"/>
    </source>
</evidence>
<dbReference type="PROSITE" id="PS51318">
    <property type="entry name" value="TAT"/>
    <property type="match status" value="1"/>
</dbReference>
<dbReference type="Pfam" id="PF03009">
    <property type="entry name" value="GDPD"/>
    <property type="match status" value="1"/>
</dbReference>
<evidence type="ECO:0000256" key="5">
    <source>
        <dbReference type="ARBA" id="ARBA00022801"/>
    </source>
</evidence>
<dbReference type="InterPro" id="IPR006311">
    <property type="entry name" value="TAT_signal"/>
</dbReference>
<sequence length="339" mass="36067">MTLTRRTFAVATASLAATPLMAATPRRPIVIAHRGASGERPEHTPAAYRLAVDQGCDFIEPDLVLTKDGVLVVRHENEIAGTTDVASRPEFAGRRTSKVVDGETIEGWFAEDFTLSELKTLRTRERLPALRPASAAFDGRDAIPTFQEVIDLAKAESQRAGRVIGVYPEMKHPTYLASVGLQIEPRLADALKANGLNSRTAPVFVQCFETAPLKTFARLSSARRVRLVGGDARELVTAGGLKDIATYADGVGPDWSLVIPTVDGALAPATTLVADAHALGLAVHPWTVRAENRFLPETLRRGTDLAAHGGVAAVFAALYAAGVDGVFSDFPGLAAKARG</sequence>
<dbReference type="Gene3D" id="3.20.20.190">
    <property type="entry name" value="Phosphatidylinositol (PI) phosphodiesterase"/>
    <property type="match status" value="1"/>
</dbReference>